<evidence type="ECO:0000256" key="3">
    <source>
        <dbReference type="ARBA" id="ARBA00010031"/>
    </source>
</evidence>
<evidence type="ECO:0000256" key="8">
    <source>
        <dbReference type="ARBA" id="ARBA00023288"/>
    </source>
</evidence>
<keyword evidence="9" id="KW-0408">Iron</keyword>
<keyword evidence="13" id="KW-1185">Reference proteome</keyword>
<evidence type="ECO:0000256" key="1">
    <source>
        <dbReference type="ARBA" id="ARBA00004589"/>
    </source>
</evidence>
<sequence>MKTIPVLILTAFPLTLAQHLSGQPSCATACIISAISAAGCAPDDLGCQCGPTQAVIGASAAPCLLASCAGSQLLQAQSAGEAQCASYSATATRAVAAGVVAVEALATVG</sequence>
<evidence type="ECO:0000256" key="6">
    <source>
        <dbReference type="ARBA" id="ARBA00022729"/>
    </source>
</evidence>
<keyword evidence="5" id="KW-0472">Membrane</keyword>
<dbReference type="InterPro" id="IPR008427">
    <property type="entry name" value="Extracellular_membr_CFEM_dom"/>
</dbReference>
<dbReference type="AlphaFoldDB" id="A0AAD4HY93"/>
<comment type="caution">
    <text evidence="12">The sequence shown here is derived from an EMBL/GenBank/DDBJ whole genome shotgun (WGS) entry which is preliminary data.</text>
</comment>
<comment type="caution">
    <text evidence="9">Lacks conserved residue(s) required for the propagation of feature annotation.</text>
</comment>
<accession>A0AAD4HY93</accession>
<keyword evidence="5" id="KW-0336">GPI-anchor</keyword>
<dbReference type="Pfam" id="PF05730">
    <property type="entry name" value="CFEM"/>
    <property type="match status" value="1"/>
</dbReference>
<comment type="subcellular location">
    <subcellularLocation>
        <location evidence="1">Membrane</location>
        <topology evidence="1">Lipid-anchor</topology>
        <topology evidence="1">GPI-anchor</topology>
    </subcellularLocation>
    <subcellularLocation>
        <location evidence="2">Secreted</location>
    </subcellularLocation>
</comment>
<feature type="domain" description="CFEM" evidence="11">
    <location>
        <begin position="1"/>
        <end position="107"/>
    </location>
</feature>
<keyword evidence="6 10" id="KW-0732">Signal</keyword>
<evidence type="ECO:0000313" key="12">
    <source>
        <dbReference type="EMBL" id="KAG7291889.1"/>
    </source>
</evidence>
<keyword evidence="4" id="KW-0964">Secreted</keyword>
<dbReference type="GO" id="GO:0046872">
    <property type="term" value="F:metal ion binding"/>
    <property type="evidence" value="ECO:0007669"/>
    <property type="project" value="UniProtKB-UniRule"/>
</dbReference>
<dbReference type="Proteomes" id="UP001197093">
    <property type="component" value="Unassembled WGS sequence"/>
</dbReference>
<dbReference type="GO" id="GO:0005576">
    <property type="term" value="C:extracellular region"/>
    <property type="evidence" value="ECO:0007669"/>
    <property type="project" value="UniProtKB-SubCell"/>
</dbReference>
<comment type="similarity">
    <text evidence="3">Belongs to the RBT5 family.</text>
</comment>
<evidence type="ECO:0000256" key="5">
    <source>
        <dbReference type="ARBA" id="ARBA00022622"/>
    </source>
</evidence>
<dbReference type="GO" id="GO:0098552">
    <property type="term" value="C:side of membrane"/>
    <property type="evidence" value="ECO:0007669"/>
    <property type="project" value="UniProtKB-KW"/>
</dbReference>
<dbReference type="EMBL" id="JAHCVI010000001">
    <property type="protein sequence ID" value="KAG7291889.1"/>
    <property type="molecule type" value="Genomic_DNA"/>
</dbReference>
<evidence type="ECO:0000256" key="4">
    <source>
        <dbReference type="ARBA" id="ARBA00022525"/>
    </source>
</evidence>
<feature type="chain" id="PRO_5041957510" description="CFEM domain-containing protein" evidence="10">
    <location>
        <begin position="18"/>
        <end position="109"/>
    </location>
</feature>
<evidence type="ECO:0000256" key="7">
    <source>
        <dbReference type="ARBA" id="ARBA00023157"/>
    </source>
</evidence>
<gene>
    <name evidence="12" type="ORF">NEMBOFW57_001913</name>
</gene>
<protein>
    <recommendedName>
        <fullName evidence="11">CFEM domain-containing protein</fullName>
    </recommendedName>
</protein>
<organism evidence="12 13">
    <name type="scientific">Staphylotrichum longicolle</name>
    <dbReference type="NCBI Taxonomy" id="669026"/>
    <lineage>
        <taxon>Eukaryota</taxon>
        <taxon>Fungi</taxon>
        <taxon>Dikarya</taxon>
        <taxon>Ascomycota</taxon>
        <taxon>Pezizomycotina</taxon>
        <taxon>Sordariomycetes</taxon>
        <taxon>Sordariomycetidae</taxon>
        <taxon>Sordariales</taxon>
        <taxon>Chaetomiaceae</taxon>
        <taxon>Staphylotrichum</taxon>
    </lineage>
</organism>
<evidence type="ECO:0000256" key="2">
    <source>
        <dbReference type="ARBA" id="ARBA00004613"/>
    </source>
</evidence>
<name>A0AAD4HY93_9PEZI</name>
<evidence type="ECO:0000256" key="9">
    <source>
        <dbReference type="PROSITE-ProRule" id="PRU01356"/>
    </source>
</evidence>
<feature type="disulfide bond" evidence="9">
    <location>
        <begin position="40"/>
        <end position="47"/>
    </location>
</feature>
<evidence type="ECO:0000256" key="10">
    <source>
        <dbReference type="SAM" id="SignalP"/>
    </source>
</evidence>
<keyword evidence="8" id="KW-0449">Lipoprotein</keyword>
<keyword evidence="7 9" id="KW-1015">Disulfide bond</keyword>
<proteinExistence type="inferred from homology"/>
<evidence type="ECO:0000313" key="13">
    <source>
        <dbReference type="Proteomes" id="UP001197093"/>
    </source>
</evidence>
<keyword evidence="9" id="KW-0479">Metal-binding</keyword>
<feature type="signal peptide" evidence="10">
    <location>
        <begin position="1"/>
        <end position="17"/>
    </location>
</feature>
<keyword evidence="9" id="KW-0349">Heme</keyword>
<reference evidence="12" key="1">
    <citation type="submission" date="2023-02" db="EMBL/GenBank/DDBJ databases">
        <authorList>
            <person name="Palmer J.M."/>
        </authorList>
    </citation>
    <scope>NUCLEOTIDE SEQUENCE</scope>
    <source>
        <strain evidence="12">FW57</strain>
    </source>
</reference>
<evidence type="ECO:0000259" key="11">
    <source>
        <dbReference type="PROSITE" id="PS52012"/>
    </source>
</evidence>
<dbReference type="PROSITE" id="PS52012">
    <property type="entry name" value="CFEM"/>
    <property type="match status" value="1"/>
</dbReference>
<feature type="binding site" description="axial binding residue" evidence="9">
    <location>
        <position position="44"/>
    </location>
    <ligand>
        <name>heme</name>
        <dbReference type="ChEBI" id="CHEBI:30413"/>
    </ligand>
    <ligandPart>
        <name>Fe</name>
        <dbReference type="ChEBI" id="CHEBI:18248"/>
    </ligandPart>
</feature>
<keyword evidence="5" id="KW-0325">Glycoprotein</keyword>